<reference evidence="1 2" key="1">
    <citation type="journal article" date="2021" name="Sci. Rep.">
        <title>Chromosome anchoring in Senegalese sole (Solea senegalensis) reveals sex-associated markers and genome rearrangements in flatfish.</title>
        <authorList>
            <person name="Guerrero-Cozar I."/>
            <person name="Gomez-Garrido J."/>
            <person name="Berbel C."/>
            <person name="Martinez-Blanch J.F."/>
            <person name="Alioto T."/>
            <person name="Claros M.G."/>
            <person name="Gagnaire P.A."/>
            <person name="Manchado M."/>
        </authorList>
    </citation>
    <scope>NUCLEOTIDE SEQUENCE [LARGE SCALE GENOMIC DNA]</scope>
    <source>
        <strain evidence="1">Sse05_10M</strain>
    </source>
</reference>
<sequence>MWSLQVFRLAWGGDGERHLRRFQDGVCWGEGGKYSQLHNHLLLLLLLLLLSAQRSTNNHHIKSTAAAFASRKNANVTCTPAGMKGKNVCNHLTPTHPCVNHRLSKGKIVGQRAHDAGRPRLKPSCRDGSGQKGWDLDLRFLLYRTHPVLVHSQSLPLCLTKPKPLTSARSPNESKPSYDSGLMTVVWTRNVTFPRLHRLQGDKATQTQRAQEPAVVTVYTV</sequence>
<keyword evidence="2" id="KW-1185">Reference proteome</keyword>
<evidence type="ECO:0000313" key="2">
    <source>
        <dbReference type="Proteomes" id="UP000693946"/>
    </source>
</evidence>
<comment type="caution">
    <text evidence="1">The sequence shown here is derived from an EMBL/GenBank/DDBJ whole genome shotgun (WGS) entry which is preliminary data.</text>
</comment>
<protein>
    <recommendedName>
        <fullName evidence="3">Secreted protein</fullName>
    </recommendedName>
</protein>
<gene>
    <name evidence="1" type="ORF">JOB18_005544</name>
</gene>
<dbReference type="EMBL" id="JAGKHQ010000008">
    <property type="protein sequence ID" value="KAG7509815.1"/>
    <property type="molecule type" value="Genomic_DNA"/>
</dbReference>
<evidence type="ECO:0000313" key="1">
    <source>
        <dbReference type="EMBL" id="KAG7509815.1"/>
    </source>
</evidence>
<accession>A0AAV6RWS3</accession>
<name>A0AAV6RWS3_SOLSE</name>
<dbReference type="AlphaFoldDB" id="A0AAV6RWS3"/>
<organism evidence="1 2">
    <name type="scientific">Solea senegalensis</name>
    <name type="common">Senegalese sole</name>
    <dbReference type="NCBI Taxonomy" id="28829"/>
    <lineage>
        <taxon>Eukaryota</taxon>
        <taxon>Metazoa</taxon>
        <taxon>Chordata</taxon>
        <taxon>Craniata</taxon>
        <taxon>Vertebrata</taxon>
        <taxon>Euteleostomi</taxon>
        <taxon>Actinopterygii</taxon>
        <taxon>Neopterygii</taxon>
        <taxon>Teleostei</taxon>
        <taxon>Neoteleostei</taxon>
        <taxon>Acanthomorphata</taxon>
        <taxon>Carangaria</taxon>
        <taxon>Pleuronectiformes</taxon>
        <taxon>Pleuronectoidei</taxon>
        <taxon>Soleidae</taxon>
        <taxon>Solea</taxon>
    </lineage>
</organism>
<dbReference type="Proteomes" id="UP000693946">
    <property type="component" value="Linkage Group LG16"/>
</dbReference>
<proteinExistence type="predicted"/>
<evidence type="ECO:0008006" key="3">
    <source>
        <dbReference type="Google" id="ProtNLM"/>
    </source>
</evidence>